<dbReference type="PROSITE" id="PS50949">
    <property type="entry name" value="HTH_GNTR"/>
    <property type="match status" value="1"/>
</dbReference>
<dbReference type="InterPro" id="IPR036388">
    <property type="entry name" value="WH-like_DNA-bd_sf"/>
</dbReference>
<comment type="similarity">
    <text evidence="1">In the C-terminal section; belongs to the class-I pyridoxal-phosphate-dependent aminotransferase family.</text>
</comment>
<keyword evidence="5" id="KW-0804">Transcription</keyword>
<evidence type="ECO:0000259" key="6">
    <source>
        <dbReference type="PROSITE" id="PS50949"/>
    </source>
</evidence>
<dbReference type="GO" id="GO:0003700">
    <property type="term" value="F:DNA-binding transcription factor activity"/>
    <property type="evidence" value="ECO:0007669"/>
    <property type="project" value="InterPro"/>
</dbReference>
<feature type="domain" description="HTH gntR-type" evidence="6">
    <location>
        <begin position="5"/>
        <end position="73"/>
    </location>
</feature>
<dbReference type="GO" id="GO:0003677">
    <property type="term" value="F:DNA binding"/>
    <property type="evidence" value="ECO:0007669"/>
    <property type="project" value="UniProtKB-KW"/>
</dbReference>
<dbReference type="CDD" id="cd07377">
    <property type="entry name" value="WHTH_GntR"/>
    <property type="match status" value="1"/>
</dbReference>
<organism evidence="7 8">
    <name type="scientific">Tatumella ptyseos</name>
    <dbReference type="NCBI Taxonomy" id="82987"/>
    <lineage>
        <taxon>Bacteria</taxon>
        <taxon>Pseudomonadati</taxon>
        <taxon>Pseudomonadota</taxon>
        <taxon>Gammaproteobacteria</taxon>
        <taxon>Enterobacterales</taxon>
        <taxon>Erwiniaceae</taxon>
        <taxon>Tatumella</taxon>
    </lineage>
</organism>
<dbReference type="InterPro" id="IPR000524">
    <property type="entry name" value="Tscrpt_reg_HTH_GntR"/>
</dbReference>
<dbReference type="Gene3D" id="1.10.10.10">
    <property type="entry name" value="Winged helix-like DNA-binding domain superfamily/Winged helix DNA-binding domain"/>
    <property type="match status" value="1"/>
</dbReference>
<dbReference type="EMBL" id="LS483499">
    <property type="protein sequence ID" value="SQK72736.1"/>
    <property type="molecule type" value="Genomic_DNA"/>
</dbReference>
<dbReference type="CDD" id="cd00609">
    <property type="entry name" value="AAT_like"/>
    <property type="match status" value="1"/>
</dbReference>
<protein>
    <submittedName>
        <fullName evidence="7">HTH-type transcriptional regulatory protein gabR</fullName>
    </submittedName>
</protein>
<gene>
    <name evidence="7" type="primary">gabR_1</name>
    <name evidence="7" type="ORF">NCTC11468_00890</name>
</gene>
<sequence>MLTKQTIKQQMIDDISQMIIIGTLKKGDFLPSIRTMGTRYKVSRGTVLLVYKTLESLGYIQGHERSGYLVTGGFLPAASESKPVRNPSVATEKYPEEKKKTLEFSQWLGCSNRVQLPKHFIRRWFEESGTLSHPTNGELSDKNDQSLKKNLCRFIRISRGVTLQPEHLFLLPGLQEALLLIAKSIAVIRQQPVLLIEDPCPPNIRELFECLDFTVIPIGVDSEGIRVEDFPDSGADLIFTSPAHQFPMAIPLGESRRKMLNEWASRHDSLIIENDSFAMLGFGQSVIPTLSHRYPNPRIIYLTQLSELTGSGMNVSCIVAPQPLMQPLRTLAPLLVSDIHPLTRSLLSAFLESSRFMKYLTSSMQSRRQKAALALGGLQYLPEPCCHGQENASFYTFHADINELPEGLLDRYFFPVNLFRHPSRAGMYSNNTLVYPFGLLSCNEIEKINYQLRLSQQRSVTAG</sequence>
<dbReference type="InterPro" id="IPR015424">
    <property type="entry name" value="PyrdxlP-dep_Trfase"/>
</dbReference>
<dbReference type="PANTHER" id="PTHR46577:SF1">
    <property type="entry name" value="HTH-TYPE TRANSCRIPTIONAL REGULATORY PROTEIN GABR"/>
    <property type="match status" value="1"/>
</dbReference>
<evidence type="ECO:0000256" key="5">
    <source>
        <dbReference type="ARBA" id="ARBA00023163"/>
    </source>
</evidence>
<proteinExistence type="inferred from homology"/>
<dbReference type="PANTHER" id="PTHR46577">
    <property type="entry name" value="HTH-TYPE TRANSCRIPTIONAL REGULATORY PROTEIN GABR"/>
    <property type="match status" value="1"/>
</dbReference>
<dbReference type="InterPro" id="IPR015421">
    <property type="entry name" value="PyrdxlP-dep_Trfase_major"/>
</dbReference>
<dbReference type="InterPro" id="IPR036390">
    <property type="entry name" value="WH_DNA-bd_sf"/>
</dbReference>
<dbReference type="Gene3D" id="3.40.640.10">
    <property type="entry name" value="Type I PLP-dependent aspartate aminotransferase-like (Major domain)"/>
    <property type="match status" value="1"/>
</dbReference>
<evidence type="ECO:0000313" key="8">
    <source>
        <dbReference type="Proteomes" id="UP000248758"/>
    </source>
</evidence>
<evidence type="ECO:0000256" key="1">
    <source>
        <dbReference type="ARBA" id="ARBA00005384"/>
    </source>
</evidence>
<dbReference type="Proteomes" id="UP000248758">
    <property type="component" value="Chromosome 1"/>
</dbReference>
<keyword evidence="2" id="KW-0663">Pyridoxal phosphate</keyword>
<evidence type="ECO:0000256" key="3">
    <source>
        <dbReference type="ARBA" id="ARBA00023015"/>
    </source>
</evidence>
<dbReference type="SUPFAM" id="SSF53383">
    <property type="entry name" value="PLP-dependent transferases"/>
    <property type="match status" value="1"/>
</dbReference>
<reference evidence="7 8" key="1">
    <citation type="submission" date="2018-06" db="EMBL/GenBank/DDBJ databases">
        <authorList>
            <consortium name="Pathogen Informatics"/>
            <person name="Doyle S."/>
        </authorList>
    </citation>
    <scope>NUCLEOTIDE SEQUENCE [LARGE SCALE GENOMIC DNA]</scope>
    <source>
        <strain evidence="7 8">NCTC11468</strain>
    </source>
</reference>
<evidence type="ECO:0000256" key="4">
    <source>
        <dbReference type="ARBA" id="ARBA00023125"/>
    </source>
</evidence>
<keyword evidence="3" id="KW-0805">Transcription regulation</keyword>
<evidence type="ECO:0000256" key="2">
    <source>
        <dbReference type="ARBA" id="ARBA00022898"/>
    </source>
</evidence>
<keyword evidence="4" id="KW-0238">DNA-binding</keyword>
<evidence type="ECO:0000313" key="7">
    <source>
        <dbReference type="EMBL" id="SQK72736.1"/>
    </source>
</evidence>
<name>A0A2X5NHV9_9GAMM</name>
<dbReference type="AlphaFoldDB" id="A0A2X5NHV9"/>
<dbReference type="SMART" id="SM00345">
    <property type="entry name" value="HTH_GNTR"/>
    <property type="match status" value="1"/>
</dbReference>
<dbReference type="SUPFAM" id="SSF46785">
    <property type="entry name" value="Winged helix' DNA-binding domain"/>
    <property type="match status" value="1"/>
</dbReference>
<accession>A0A2X5NHV9</accession>
<dbReference type="KEGG" id="tpty:NCTC11468_00890"/>
<dbReference type="InterPro" id="IPR051446">
    <property type="entry name" value="HTH_trans_reg/aminotransferase"/>
</dbReference>
<dbReference type="Pfam" id="PF00392">
    <property type="entry name" value="GntR"/>
    <property type="match status" value="1"/>
</dbReference>
<dbReference type="RefSeq" id="WP_029989880.1">
    <property type="nucleotide sequence ID" value="NZ_LS483499.1"/>
</dbReference>